<feature type="non-terminal residue" evidence="8">
    <location>
        <position position="1"/>
    </location>
</feature>
<gene>
    <name evidence="8" type="ORF">PIB30_095005</name>
</gene>
<evidence type="ECO:0000256" key="2">
    <source>
        <dbReference type="ARBA" id="ARBA00022676"/>
    </source>
</evidence>
<dbReference type="Pfam" id="PF03552">
    <property type="entry name" value="Cellulose_synt"/>
    <property type="match status" value="1"/>
</dbReference>
<evidence type="ECO:0000256" key="4">
    <source>
        <dbReference type="ARBA" id="ARBA00022692"/>
    </source>
</evidence>
<evidence type="ECO:0000256" key="5">
    <source>
        <dbReference type="ARBA" id="ARBA00022989"/>
    </source>
</evidence>
<evidence type="ECO:0000256" key="1">
    <source>
        <dbReference type="ARBA" id="ARBA00004308"/>
    </source>
</evidence>
<evidence type="ECO:0000313" key="8">
    <source>
        <dbReference type="EMBL" id="MED6140620.1"/>
    </source>
</evidence>
<evidence type="ECO:0000256" key="7">
    <source>
        <dbReference type="ARBA" id="ARBA00023316"/>
    </source>
</evidence>
<comment type="caution">
    <text evidence="8">The sequence shown here is derived from an EMBL/GenBank/DDBJ whole genome shotgun (WGS) entry which is preliminary data.</text>
</comment>
<keyword evidence="5" id="KW-1133">Transmembrane helix</keyword>
<dbReference type="InterPro" id="IPR005150">
    <property type="entry name" value="Cellulose_synth"/>
</dbReference>
<keyword evidence="4" id="KW-0812">Transmembrane</keyword>
<keyword evidence="9" id="KW-1185">Reference proteome</keyword>
<dbReference type="EMBL" id="JASCZI010062554">
    <property type="protein sequence ID" value="MED6140620.1"/>
    <property type="molecule type" value="Genomic_DNA"/>
</dbReference>
<keyword evidence="2" id="KW-0328">Glycosyltransferase</keyword>
<organism evidence="8 9">
    <name type="scientific">Stylosanthes scabra</name>
    <dbReference type="NCBI Taxonomy" id="79078"/>
    <lineage>
        <taxon>Eukaryota</taxon>
        <taxon>Viridiplantae</taxon>
        <taxon>Streptophyta</taxon>
        <taxon>Embryophyta</taxon>
        <taxon>Tracheophyta</taxon>
        <taxon>Spermatophyta</taxon>
        <taxon>Magnoliopsida</taxon>
        <taxon>eudicotyledons</taxon>
        <taxon>Gunneridae</taxon>
        <taxon>Pentapetalae</taxon>
        <taxon>rosids</taxon>
        <taxon>fabids</taxon>
        <taxon>Fabales</taxon>
        <taxon>Fabaceae</taxon>
        <taxon>Papilionoideae</taxon>
        <taxon>50 kb inversion clade</taxon>
        <taxon>dalbergioids sensu lato</taxon>
        <taxon>Dalbergieae</taxon>
        <taxon>Pterocarpus clade</taxon>
        <taxon>Stylosanthes</taxon>
    </lineage>
</organism>
<keyword evidence="3" id="KW-0808">Transferase</keyword>
<keyword evidence="6" id="KW-0472">Membrane</keyword>
<name>A0ABU6SWC6_9FABA</name>
<comment type="subcellular location">
    <subcellularLocation>
        <location evidence="1">Endomembrane system</location>
    </subcellularLocation>
</comment>
<evidence type="ECO:0000313" key="9">
    <source>
        <dbReference type="Proteomes" id="UP001341840"/>
    </source>
</evidence>
<evidence type="ECO:0000256" key="3">
    <source>
        <dbReference type="ARBA" id="ARBA00022679"/>
    </source>
</evidence>
<reference evidence="8 9" key="1">
    <citation type="journal article" date="2023" name="Plants (Basel)">
        <title>Bridging the Gap: Combining Genomics and Transcriptomics Approaches to Understand Stylosanthes scabra, an Orphan Legume from the Brazilian Caatinga.</title>
        <authorList>
            <person name="Ferreira-Neto J.R.C."/>
            <person name="da Silva M.D."/>
            <person name="Binneck E."/>
            <person name="de Melo N.F."/>
            <person name="da Silva R.H."/>
            <person name="de Melo A.L.T.M."/>
            <person name="Pandolfi V."/>
            <person name="Bustamante F.O."/>
            <person name="Brasileiro-Vidal A.C."/>
            <person name="Benko-Iseppon A.M."/>
        </authorList>
    </citation>
    <scope>NUCLEOTIDE SEQUENCE [LARGE SCALE GENOMIC DNA]</scope>
    <source>
        <tissue evidence="8">Leaves</tissue>
    </source>
</reference>
<keyword evidence="7" id="KW-0961">Cell wall biogenesis/degradation</keyword>
<sequence length="116" mass="12737">IGFLCGTICEDVHNGYMMNCNGWNSNFCDPPQPQLLRNSTINLNELLIQGTRCGSGLLDIGSSRFCPLMYGLQGCPYCWVFGLPSYVEKGPNASIQAHEMVEVAGVELGLQREVSF</sequence>
<evidence type="ECO:0000256" key="6">
    <source>
        <dbReference type="ARBA" id="ARBA00023136"/>
    </source>
</evidence>
<protein>
    <submittedName>
        <fullName evidence="8">Uncharacterized protein</fullName>
    </submittedName>
</protein>
<accession>A0ABU6SWC6</accession>
<proteinExistence type="predicted"/>
<dbReference type="Proteomes" id="UP001341840">
    <property type="component" value="Unassembled WGS sequence"/>
</dbReference>
<dbReference type="PANTHER" id="PTHR13301">
    <property type="entry name" value="X-BOX TRANSCRIPTION FACTOR-RELATED"/>
    <property type="match status" value="1"/>
</dbReference>